<accession>A0A218MML5</accession>
<evidence type="ECO:0000313" key="1">
    <source>
        <dbReference type="EMBL" id="ASF00542.1"/>
    </source>
</evidence>
<reference evidence="1" key="1">
    <citation type="submission" date="2016-10" db="EMBL/GenBank/DDBJ databases">
        <authorList>
            <person name="Varghese N."/>
        </authorList>
    </citation>
    <scope>NUCLEOTIDE SEQUENCE</scope>
</reference>
<name>A0A218MML5_9VIRU</name>
<proteinExistence type="predicted"/>
<dbReference type="EMBL" id="KY052841">
    <property type="protein sequence ID" value="ASF00542.1"/>
    <property type="molecule type" value="Genomic_DNA"/>
</dbReference>
<sequence length="73" mass="8330">MDKNSSTLASFELKLTTEGLIVLEKKIAPANEFTEAMDKWNPSYENTPAIESMIKYSDEVFTVMLSDIQKMTY</sequence>
<organism evidence="1">
    <name type="scientific">uncultured virus</name>
    <dbReference type="NCBI Taxonomy" id="340016"/>
    <lineage>
        <taxon>Viruses</taxon>
        <taxon>environmental samples</taxon>
    </lineage>
</organism>
<reference evidence="1" key="2">
    <citation type="journal article" date="2017" name="Nat. Commun.">
        <title>Single-virus genomics reveals hidden cosmopolitan and abundant viruses.</title>
        <authorList>
            <person name="Martinez-Hernandez F."/>
            <person name="Fornas O."/>
            <person name="Lluesma Gomez M."/>
            <person name="Bolduc B."/>
            <person name="de la Cruz Pena M.J."/>
            <person name="Martinez J.M."/>
            <person name="Anton J."/>
            <person name="Gasol J.M."/>
            <person name="Rosselli R."/>
            <person name="Rodriguez-Valera F."/>
            <person name="Sullivan M.B."/>
            <person name="Acinas S.G."/>
            <person name="Martinez-Garcia M."/>
        </authorList>
    </citation>
    <scope>NUCLEOTIDE SEQUENCE</scope>
</reference>
<protein>
    <submittedName>
        <fullName evidence="1">Uncharacterized protein</fullName>
    </submittedName>
</protein>